<dbReference type="EMBL" id="CP034348">
    <property type="protein sequence ID" value="QGX99640.1"/>
    <property type="molecule type" value="Genomic_DNA"/>
</dbReference>
<sequence length="261" mass="27465">MAKSREKHSTHREVELLDRLRAMGGSARTAVLAEALDVSEETVRRTVKALAKSGVVQRVHGGVYLANTEALAPVVTRLGKRPEEKARIAAAAAELIPSGSCVFLDVGSTTAFVAQNLRNHRDMTVVTNGLHAAQALSDINNNRVFLAGGELQAVSSGVFGPETIAFVERFNLDVAVISVDGFDPRSGFLLAAAPEAALARAVTARAHRVIVVTDHTKFGQNAPMVACAPGAVDVVVTDRVLPPQMAECLAGNGVEVMVVEG</sequence>
<dbReference type="GO" id="GO:0003700">
    <property type="term" value="F:DNA-binding transcription factor activity"/>
    <property type="evidence" value="ECO:0007669"/>
    <property type="project" value="InterPro"/>
</dbReference>
<keyword evidence="2" id="KW-0805">Transcription regulation</keyword>
<dbReference type="PROSITE" id="PS51000">
    <property type="entry name" value="HTH_DEOR_2"/>
    <property type="match status" value="1"/>
</dbReference>
<dbReference type="OrthoDB" id="7688673at2"/>
<dbReference type="KEGG" id="rom:EI983_15745"/>
<keyword evidence="1" id="KW-0678">Repressor</keyword>
<dbReference type="Proteomes" id="UP000428330">
    <property type="component" value="Chromosome"/>
</dbReference>
<dbReference type="InterPro" id="IPR037171">
    <property type="entry name" value="NagB/RpiA_transferase-like"/>
</dbReference>
<dbReference type="InterPro" id="IPR050313">
    <property type="entry name" value="Carb_Metab_HTH_regulators"/>
</dbReference>
<dbReference type="InterPro" id="IPR036388">
    <property type="entry name" value="WH-like_DNA-bd_sf"/>
</dbReference>
<dbReference type="InterPro" id="IPR001034">
    <property type="entry name" value="DeoR_HTH"/>
</dbReference>
<evidence type="ECO:0000256" key="1">
    <source>
        <dbReference type="ARBA" id="ARBA00022491"/>
    </source>
</evidence>
<dbReference type="SUPFAM" id="SSF46785">
    <property type="entry name" value="Winged helix' DNA-binding domain"/>
    <property type="match status" value="1"/>
</dbReference>
<dbReference type="AlphaFoldDB" id="A0A6I6IR80"/>
<accession>A0A6I6IR80</accession>
<keyword evidence="3" id="KW-0804">Transcription</keyword>
<dbReference type="InterPro" id="IPR014036">
    <property type="entry name" value="DeoR-like_C"/>
</dbReference>
<evidence type="ECO:0000259" key="4">
    <source>
        <dbReference type="PROSITE" id="PS51000"/>
    </source>
</evidence>
<gene>
    <name evidence="5" type="ORF">EI983_15745</name>
</gene>
<evidence type="ECO:0000256" key="2">
    <source>
        <dbReference type="ARBA" id="ARBA00023015"/>
    </source>
</evidence>
<dbReference type="Gene3D" id="1.10.10.10">
    <property type="entry name" value="Winged helix-like DNA-binding domain superfamily/Winged helix DNA-binding domain"/>
    <property type="match status" value="1"/>
</dbReference>
<dbReference type="Pfam" id="PF08220">
    <property type="entry name" value="HTH_DeoR"/>
    <property type="match status" value="1"/>
</dbReference>
<feature type="domain" description="HTH deoR-type" evidence="4">
    <location>
        <begin position="10"/>
        <end position="65"/>
    </location>
</feature>
<dbReference type="SMART" id="SM01134">
    <property type="entry name" value="DeoRC"/>
    <property type="match status" value="1"/>
</dbReference>
<evidence type="ECO:0000313" key="5">
    <source>
        <dbReference type="EMBL" id="QGX99640.1"/>
    </source>
</evidence>
<name>A0A6I6IR80_9RHOB</name>
<organism evidence="5 6">
    <name type="scientific">Roseovarius faecimaris</name>
    <dbReference type="NCBI Taxonomy" id="2494550"/>
    <lineage>
        <taxon>Bacteria</taxon>
        <taxon>Pseudomonadati</taxon>
        <taxon>Pseudomonadota</taxon>
        <taxon>Alphaproteobacteria</taxon>
        <taxon>Rhodobacterales</taxon>
        <taxon>Roseobacteraceae</taxon>
        <taxon>Roseovarius</taxon>
    </lineage>
</organism>
<dbReference type="RefSeq" id="WP_157708321.1">
    <property type="nucleotide sequence ID" value="NZ_CP034348.1"/>
</dbReference>
<dbReference type="PRINTS" id="PR00037">
    <property type="entry name" value="HTHLACR"/>
</dbReference>
<keyword evidence="6" id="KW-1185">Reference proteome</keyword>
<dbReference type="SMART" id="SM00420">
    <property type="entry name" value="HTH_DEOR"/>
    <property type="match status" value="1"/>
</dbReference>
<evidence type="ECO:0000313" key="6">
    <source>
        <dbReference type="Proteomes" id="UP000428330"/>
    </source>
</evidence>
<dbReference type="Gene3D" id="3.40.50.1360">
    <property type="match status" value="1"/>
</dbReference>
<reference evidence="6" key="1">
    <citation type="submission" date="2018-12" db="EMBL/GenBank/DDBJ databases">
        <title>Complete genome sequence of Roseovarius sp. MME-070.</title>
        <authorList>
            <person name="Nam Y.-D."/>
            <person name="Kang J."/>
            <person name="Chung W.-H."/>
            <person name="Park Y.S."/>
        </authorList>
    </citation>
    <scope>NUCLEOTIDE SEQUENCE [LARGE SCALE GENOMIC DNA]</scope>
    <source>
        <strain evidence="6">MME-070</strain>
    </source>
</reference>
<protein>
    <submittedName>
        <fullName evidence="5">DeoR/GlpR transcriptional regulator</fullName>
    </submittedName>
</protein>
<dbReference type="PANTHER" id="PTHR30363">
    <property type="entry name" value="HTH-TYPE TRANSCRIPTIONAL REGULATOR SRLR-RELATED"/>
    <property type="match status" value="1"/>
</dbReference>
<dbReference type="SUPFAM" id="SSF100950">
    <property type="entry name" value="NagB/RpiA/CoA transferase-like"/>
    <property type="match status" value="1"/>
</dbReference>
<dbReference type="InterPro" id="IPR036390">
    <property type="entry name" value="WH_DNA-bd_sf"/>
</dbReference>
<evidence type="ECO:0000256" key="3">
    <source>
        <dbReference type="ARBA" id="ARBA00023163"/>
    </source>
</evidence>
<dbReference type="PANTHER" id="PTHR30363:SF4">
    <property type="entry name" value="GLYCEROL-3-PHOSPHATE REGULON REPRESSOR"/>
    <property type="match status" value="1"/>
</dbReference>
<dbReference type="Pfam" id="PF00455">
    <property type="entry name" value="DeoRC"/>
    <property type="match status" value="1"/>
</dbReference>
<proteinExistence type="predicted"/>